<proteinExistence type="predicted"/>
<sequence length="222" mass="24031">MEEPDRCPPRRRPAPGIPCSARDMPPTGEGANRPSQMQKEQWAWLKDAVCWGEEMQIFQDGGNSNCFPLLRKAHQRSLVDFGEEQPPASRKSDGAQFPDCAAVDPGECPPRPEGHGPRSPTKAPPCYPTLPKWVRCPRAVLAVGIHRSSGAGEGAAGGSRVSAVAHTLGQRVFPRLRIWNSAGQRGLAPPAARDRPRALPVRARKAGLLTFVTILPLTLSTD</sequence>
<reference evidence="1" key="2">
    <citation type="submission" date="2025-03" db="EMBL/GenBank/DDBJ databases">
        <authorList>
            <consortium name="ELIXIR-Norway"/>
            <consortium name="Elixir Norway"/>
        </authorList>
    </citation>
    <scope>NUCLEOTIDE SEQUENCE</scope>
</reference>
<name>A0AC60A5P7_RANTA</name>
<gene>
    <name evidence="1" type="ORF">MRATA1EN22A_LOCUS27167</name>
</gene>
<accession>A0AC60A5P7</accession>
<protein>
    <submittedName>
        <fullName evidence="1">Uncharacterized protein</fullName>
    </submittedName>
</protein>
<evidence type="ECO:0000313" key="1">
    <source>
        <dbReference type="EMBL" id="CAN0561321.1"/>
    </source>
</evidence>
<organism evidence="1 2">
    <name type="scientific">Rangifer tarandus platyrhynchus</name>
    <name type="common">Svalbard reindeer</name>
    <dbReference type="NCBI Taxonomy" id="3082113"/>
    <lineage>
        <taxon>Eukaryota</taxon>
        <taxon>Metazoa</taxon>
        <taxon>Chordata</taxon>
        <taxon>Craniata</taxon>
        <taxon>Vertebrata</taxon>
        <taxon>Euteleostomi</taxon>
        <taxon>Mammalia</taxon>
        <taxon>Eutheria</taxon>
        <taxon>Laurasiatheria</taxon>
        <taxon>Artiodactyla</taxon>
        <taxon>Ruminantia</taxon>
        <taxon>Pecora</taxon>
        <taxon>Cervidae</taxon>
        <taxon>Odocoileinae</taxon>
        <taxon>Rangifer</taxon>
    </lineage>
</organism>
<evidence type="ECO:0000313" key="2">
    <source>
        <dbReference type="Proteomes" id="UP001162501"/>
    </source>
</evidence>
<reference evidence="1" key="1">
    <citation type="submission" date="2023-05" db="EMBL/GenBank/DDBJ databases">
        <authorList>
            <consortium name="ELIXIR-Norway"/>
        </authorList>
    </citation>
    <scope>NUCLEOTIDE SEQUENCE</scope>
</reference>
<dbReference type="Proteomes" id="UP001162501">
    <property type="component" value="Chromosome 8"/>
</dbReference>
<dbReference type="EMBL" id="OX596092">
    <property type="protein sequence ID" value="CAN0561321.1"/>
    <property type="molecule type" value="Genomic_DNA"/>
</dbReference>